<dbReference type="AlphaFoldDB" id="A0A0F9R8G6"/>
<dbReference type="PANTHER" id="PTHR34203:SF15">
    <property type="entry name" value="SLL1173 PROTEIN"/>
    <property type="match status" value="1"/>
</dbReference>
<dbReference type="InterPro" id="IPR052514">
    <property type="entry name" value="SAM-dependent_MTase"/>
</dbReference>
<dbReference type="Gene3D" id="3.40.50.150">
    <property type="entry name" value="Vaccinia Virus protein VP39"/>
    <property type="match status" value="1"/>
</dbReference>
<comment type="caution">
    <text evidence="2">The sequence shown here is derived from an EMBL/GenBank/DDBJ whole genome shotgun (WGS) entry which is preliminary data.</text>
</comment>
<dbReference type="PANTHER" id="PTHR34203">
    <property type="entry name" value="METHYLTRANSFERASE, FKBM FAMILY PROTEIN"/>
    <property type="match status" value="1"/>
</dbReference>
<dbReference type="InterPro" id="IPR029063">
    <property type="entry name" value="SAM-dependent_MTases_sf"/>
</dbReference>
<name>A0A0F9R8G6_9ZZZZ</name>
<gene>
    <name evidence="2" type="ORF">LCGC14_0924660</name>
</gene>
<evidence type="ECO:0000313" key="2">
    <source>
        <dbReference type="EMBL" id="KKN21501.1"/>
    </source>
</evidence>
<protein>
    <recommendedName>
        <fullName evidence="1">Methyltransferase FkbM domain-containing protein</fullName>
    </recommendedName>
</protein>
<dbReference type="NCBIfam" id="TIGR01444">
    <property type="entry name" value="fkbM_fam"/>
    <property type="match status" value="1"/>
</dbReference>
<accession>A0A0F9R8G6</accession>
<sequence>MIDRSLFFLGYYDYDTTNAINRLCKEGMIALDIGANIGVYTFRMAKLVGKTGKVIAFEPMSWAFLKLKKNFELNNFHNITLEKLALTNKQKKENTFFKSSWSTDGVLKDIAQKKELIEFTTLDEYLREKGINKVDFIKIDVDGYEYRVLQGAIDALKIFKPIIILEIANYTLTNIEAVISLLSNLGYEFYSEKNFRKYNNINNNINMLKNSIKKYLKIDVILSVKPLQ</sequence>
<dbReference type="SUPFAM" id="SSF53335">
    <property type="entry name" value="S-adenosyl-L-methionine-dependent methyltransferases"/>
    <property type="match status" value="1"/>
</dbReference>
<reference evidence="2" key="1">
    <citation type="journal article" date="2015" name="Nature">
        <title>Complex archaea that bridge the gap between prokaryotes and eukaryotes.</title>
        <authorList>
            <person name="Spang A."/>
            <person name="Saw J.H."/>
            <person name="Jorgensen S.L."/>
            <person name="Zaremba-Niedzwiedzka K."/>
            <person name="Martijn J."/>
            <person name="Lind A.E."/>
            <person name="van Eijk R."/>
            <person name="Schleper C."/>
            <person name="Guy L."/>
            <person name="Ettema T.J."/>
        </authorList>
    </citation>
    <scope>NUCLEOTIDE SEQUENCE</scope>
</reference>
<dbReference type="EMBL" id="LAZR01003142">
    <property type="protein sequence ID" value="KKN21501.1"/>
    <property type="molecule type" value="Genomic_DNA"/>
</dbReference>
<dbReference type="InterPro" id="IPR006342">
    <property type="entry name" value="FkbM_mtfrase"/>
</dbReference>
<evidence type="ECO:0000259" key="1">
    <source>
        <dbReference type="Pfam" id="PF05050"/>
    </source>
</evidence>
<proteinExistence type="predicted"/>
<dbReference type="Pfam" id="PF05050">
    <property type="entry name" value="Methyltransf_21"/>
    <property type="match status" value="1"/>
</dbReference>
<organism evidence="2">
    <name type="scientific">marine sediment metagenome</name>
    <dbReference type="NCBI Taxonomy" id="412755"/>
    <lineage>
        <taxon>unclassified sequences</taxon>
        <taxon>metagenomes</taxon>
        <taxon>ecological metagenomes</taxon>
    </lineage>
</organism>
<feature type="domain" description="Methyltransferase FkbM" evidence="1">
    <location>
        <begin position="32"/>
        <end position="189"/>
    </location>
</feature>